<keyword evidence="3" id="KW-0597">Phosphoprotein</keyword>
<dbReference type="InterPro" id="IPR003661">
    <property type="entry name" value="HisK_dim/P_dom"/>
</dbReference>
<dbReference type="EC" id="2.7.13.3" evidence="2"/>
<keyword evidence="4" id="KW-1133">Transmembrane helix</keyword>
<sequence>MSYAKAQLYSRKDWEQQMGRLPVLINLARVTIIISLLVFQIGSDYLYMDTGKLGNLFKPVEFYTWAAVYGGIVILTLFKPEWQRQNMTLPNAAAVADISMIMLLVYMTGGIGMGFGALVLPFVATSCLLSYGRYPMLYASYATLLIIFCLLLSDQLIFNILDKKWNGSDVRPFIIGLFLIGASYLVAGLTALSVNRLKAATDSADKHKQAFNRVSGLNKLVLNRVQEAVVVLDMDQRIWLFNAQAKTYFPSLAIDNHETIFSDLIRQWQHSPEKSFETDIHLHQHSMRVRAVPLVQSDEKTELLMLFIRSLREVAAEAMATKLASLGQLTANLAHEIRNPMSAIRHANDLLQESMQDPTNAKLHDIIDSNIRRIDKMLEDVTSLNKKDNISRENINLMKFWLAFKQEFTLNNPDAIGCVRMTMDGNNLAVVADSMHLQQIMWNLCNNAWRHSRKDEQAIKVLIRPSGKMHISIVVADNGSGVSPEVRNRLFEPFFTTEKTGTGLGLYVARELAHANLGQLHYHPEMNGFELILPRDESNDEA</sequence>
<dbReference type="STRING" id="493.BWD07_08210"/>
<dbReference type="KEGG" id="nci:NCTC10296_00233"/>
<gene>
    <name evidence="6" type="primary">kinA</name>
    <name evidence="6" type="ORF">NCTC10296_00233</name>
</gene>
<comment type="catalytic activity">
    <reaction evidence="1">
        <text>ATP + protein L-histidine = ADP + protein N-phospho-L-histidine.</text>
        <dbReference type="EC" id="2.7.13.3"/>
    </reaction>
</comment>
<dbReference type="OrthoDB" id="9815750at2"/>
<feature type="transmembrane region" description="Helical" evidence="4">
    <location>
        <begin position="136"/>
        <end position="161"/>
    </location>
</feature>
<feature type="transmembrane region" description="Helical" evidence="4">
    <location>
        <begin position="62"/>
        <end position="78"/>
    </location>
</feature>
<dbReference type="SUPFAM" id="SSF47384">
    <property type="entry name" value="Homodimeric domain of signal transducing histidine kinase"/>
    <property type="match status" value="1"/>
</dbReference>
<dbReference type="InterPro" id="IPR005467">
    <property type="entry name" value="His_kinase_dom"/>
</dbReference>
<dbReference type="AlphaFoldDB" id="A0A1X3CWB2"/>
<dbReference type="PRINTS" id="PR00344">
    <property type="entry name" value="BCTRLSENSOR"/>
</dbReference>
<reference evidence="6 7" key="1">
    <citation type="submission" date="2018-12" db="EMBL/GenBank/DDBJ databases">
        <authorList>
            <consortium name="Pathogen Informatics"/>
        </authorList>
    </citation>
    <scope>NUCLEOTIDE SEQUENCE [LARGE SCALE GENOMIC DNA]</scope>
    <source>
        <strain evidence="6 7">NCTC10296</strain>
    </source>
</reference>
<dbReference type="SMART" id="SM00388">
    <property type="entry name" value="HisKA"/>
    <property type="match status" value="1"/>
</dbReference>
<dbReference type="Pfam" id="PF25323">
    <property type="entry name" value="6TM_PilS"/>
    <property type="match status" value="1"/>
</dbReference>
<feature type="transmembrane region" description="Helical" evidence="4">
    <location>
        <begin position="98"/>
        <end position="124"/>
    </location>
</feature>
<evidence type="ECO:0000259" key="5">
    <source>
        <dbReference type="PROSITE" id="PS50109"/>
    </source>
</evidence>
<dbReference type="SMART" id="SM00387">
    <property type="entry name" value="HATPase_c"/>
    <property type="match status" value="1"/>
</dbReference>
<dbReference type="InterPro" id="IPR003594">
    <property type="entry name" value="HATPase_dom"/>
</dbReference>
<dbReference type="Gene3D" id="3.30.565.10">
    <property type="entry name" value="Histidine kinase-like ATPase, C-terminal domain"/>
    <property type="match status" value="1"/>
</dbReference>
<keyword evidence="7" id="KW-1185">Reference proteome</keyword>
<dbReference type="Pfam" id="PF02518">
    <property type="entry name" value="HATPase_c"/>
    <property type="match status" value="1"/>
</dbReference>
<protein>
    <recommendedName>
        <fullName evidence="2">histidine kinase</fullName>
        <ecNumber evidence="2">2.7.13.3</ecNumber>
    </recommendedName>
</protein>
<dbReference type="PANTHER" id="PTHR43065">
    <property type="entry name" value="SENSOR HISTIDINE KINASE"/>
    <property type="match status" value="1"/>
</dbReference>
<dbReference type="Gene3D" id="1.10.287.130">
    <property type="match status" value="1"/>
</dbReference>
<name>A0A1X3CWB2_9NEIS</name>
<organism evidence="6 7">
    <name type="scientific">Neisseria canis</name>
    <dbReference type="NCBI Taxonomy" id="493"/>
    <lineage>
        <taxon>Bacteria</taxon>
        <taxon>Pseudomonadati</taxon>
        <taxon>Pseudomonadota</taxon>
        <taxon>Betaproteobacteria</taxon>
        <taxon>Neisseriales</taxon>
        <taxon>Neisseriaceae</taxon>
        <taxon>Neisseria</taxon>
    </lineage>
</organism>
<dbReference type="PROSITE" id="PS50109">
    <property type="entry name" value="HIS_KIN"/>
    <property type="match status" value="1"/>
</dbReference>
<feature type="transmembrane region" description="Helical" evidence="4">
    <location>
        <begin position="21"/>
        <end position="42"/>
    </location>
</feature>
<evidence type="ECO:0000313" key="6">
    <source>
        <dbReference type="EMBL" id="VEE99233.1"/>
    </source>
</evidence>
<dbReference type="CDD" id="cd00082">
    <property type="entry name" value="HisKA"/>
    <property type="match status" value="1"/>
</dbReference>
<keyword evidence="4" id="KW-0472">Membrane</keyword>
<feature type="transmembrane region" description="Helical" evidence="4">
    <location>
        <begin position="173"/>
        <end position="194"/>
    </location>
</feature>
<dbReference type="GO" id="GO:0000155">
    <property type="term" value="F:phosphorelay sensor kinase activity"/>
    <property type="evidence" value="ECO:0007669"/>
    <property type="project" value="InterPro"/>
</dbReference>
<feature type="domain" description="Histidine kinase" evidence="5">
    <location>
        <begin position="332"/>
        <end position="539"/>
    </location>
</feature>
<dbReference type="PANTHER" id="PTHR43065:SF52">
    <property type="entry name" value="SENSOR PROTEIN KINASE PILS"/>
    <property type="match status" value="1"/>
</dbReference>
<evidence type="ECO:0000256" key="1">
    <source>
        <dbReference type="ARBA" id="ARBA00000085"/>
    </source>
</evidence>
<dbReference type="RefSeq" id="WP_085416933.1">
    <property type="nucleotide sequence ID" value="NZ_CAUJPY010000019.1"/>
</dbReference>
<evidence type="ECO:0000256" key="4">
    <source>
        <dbReference type="SAM" id="Phobius"/>
    </source>
</evidence>
<dbReference type="InterPro" id="IPR004358">
    <property type="entry name" value="Sig_transdc_His_kin-like_C"/>
</dbReference>
<dbReference type="InterPro" id="IPR036890">
    <property type="entry name" value="HATPase_C_sf"/>
</dbReference>
<accession>A0A1X3CWB2</accession>
<evidence type="ECO:0000256" key="3">
    <source>
        <dbReference type="ARBA" id="ARBA00022553"/>
    </source>
</evidence>
<dbReference type="Pfam" id="PF00512">
    <property type="entry name" value="HisKA"/>
    <property type="match status" value="1"/>
</dbReference>
<keyword evidence="4" id="KW-0812">Transmembrane</keyword>
<dbReference type="EMBL" id="LR134313">
    <property type="protein sequence ID" value="VEE99233.1"/>
    <property type="molecule type" value="Genomic_DNA"/>
</dbReference>
<proteinExistence type="predicted"/>
<dbReference type="Proteomes" id="UP000279284">
    <property type="component" value="Chromosome"/>
</dbReference>
<dbReference type="InterPro" id="IPR036097">
    <property type="entry name" value="HisK_dim/P_sf"/>
</dbReference>
<evidence type="ECO:0000313" key="7">
    <source>
        <dbReference type="Proteomes" id="UP000279284"/>
    </source>
</evidence>
<keyword evidence="6" id="KW-0808">Transferase</keyword>
<evidence type="ECO:0000256" key="2">
    <source>
        <dbReference type="ARBA" id="ARBA00012438"/>
    </source>
</evidence>
<dbReference type="SUPFAM" id="SSF55874">
    <property type="entry name" value="ATPase domain of HSP90 chaperone/DNA topoisomerase II/histidine kinase"/>
    <property type="match status" value="1"/>
</dbReference>